<evidence type="ECO:0000313" key="2">
    <source>
        <dbReference type="EMBL" id="KAF2269971.1"/>
    </source>
</evidence>
<dbReference type="Pfam" id="PF12937">
    <property type="entry name" value="F-box-like"/>
    <property type="match status" value="1"/>
</dbReference>
<organism evidence="2 3">
    <name type="scientific">Lojkania enalia</name>
    <dbReference type="NCBI Taxonomy" id="147567"/>
    <lineage>
        <taxon>Eukaryota</taxon>
        <taxon>Fungi</taxon>
        <taxon>Dikarya</taxon>
        <taxon>Ascomycota</taxon>
        <taxon>Pezizomycotina</taxon>
        <taxon>Dothideomycetes</taxon>
        <taxon>Pleosporomycetidae</taxon>
        <taxon>Pleosporales</taxon>
        <taxon>Pleosporales incertae sedis</taxon>
        <taxon>Lojkania</taxon>
    </lineage>
</organism>
<reference evidence="3" key="1">
    <citation type="journal article" date="2020" name="Stud. Mycol.">
        <title>101 Dothideomycetes genomes: A test case for predicting lifestyles and emergence of pathogens.</title>
        <authorList>
            <person name="Haridas S."/>
            <person name="Albert R."/>
            <person name="Binder M."/>
            <person name="Bloem J."/>
            <person name="LaButti K."/>
            <person name="Salamov A."/>
            <person name="Andreopoulos B."/>
            <person name="Baker S."/>
            <person name="Barry K."/>
            <person name="Bills G."/>
            <person name="Bluhm B."/>
            <person name="Cannon C."/>
            <person name="Castanera R."/>
            <person name="Culley D."/>
            <person name="Daum C."/>
            <person name="Ezra D."/>
            <person name="Gonzalez J."/>
            <person name="Henrissat B."/>
            <person name="Kuo A."/>
            <person name="Liang C."/>
            <person name="Lipzen A."/>
            <person name="Lutzoni F."/>
            <person name="Magnuson J."/>
            <person name="Mondo S."/>
            <person name="Nolan M."/>
            <person name="Ohm R."/>
            <person name="Pangilinan J."/>
            <person name="Park H.-J."/>
            <person name="Ramirez L."/>
            <person name="Alfaro M."/>
            <person name="Sun H."/>
            <person name="Tritt A."/>
            <person name="Yoshinaga Y."/>
            <person name="Zwiers L.-H."/>
            <person name="Turgeon B."/>
            <person name="Goodwin S."/>
            <person name="Spatafora J."/>
            <person name="Crous P."/>
            <person name="Grigoriev I."/>
        </authorList>
    </citation>
    <scope>NUCLEOTIDE SEQUENCE [LARGE SCALE GENOMIC DNA]</scope>
    <source>
        <strain evidence="3">CBS 304.66</strain>
    </source>
</reference>
<dbReference type="InterPro" id="IPR001810">
    <property type="entry name" value="F-box_dom"/>
</dbReference>
<gene>
    <name evidence="2" type="ORF">CC78DRAFT_187877</name>
</gene>
<keyword evidence="3" id="KW-1185">Reference proteome</keyword>
<dbReference type="Proteomes" id="UP000800093">
    <property type="component" value="Unassembled WGS sequence"/>
</dbReference>
<proteinExistence type="predicted"/>
<dbReference type="OrthoDB" id="5130616at2759"/>
<evidence type="ECO:0000313" key="3">
    <source>
        <dbReference type="Proteomes" id="UP000800093"/>
    </source>
</evidence>
<comment type="caution">
    <text evidence="2">The sequence shown here is derived from an EMBL/GenBank/DDBJ whole genome shotgun (WGS) entry which is preliminary data.</text>
</comment>
<dbReference type="AlphaFoldDB" id="A0A9P4NB91"/>
<dbReference type="PROSITE" id="PS50181">
    <property type="entry name" value="FBOX"/>
    <property type="match status" value="1"/>
</dbReference>
<name>A0A9P4NB91_9PLEO</name>
<accession>A0A9P4NB91</accession>
<protein>
    <recommendedName>
        <fullName evidence="1">F-box domain-containing protein</fullName>
    </recommendedName>
</protein>
<sequence>MNSLPEELIVQIASHVGCAPFLANLTLTSKQLNRICSPILYRHLTIHADGLGPAGCLRAITGHLLERPDLAACVDTLSISPSQLSEQIKRSPPSFAQLDPALLEAIEHASTTQEDCKRWAIDLADPYRDDAVLALLICSLPNLKRLELQLPESPSERWEKMLSKYERLSRRPQIEHMVLKSGCSQDLRQWRTQSDRNDAQPSYQDSANLDASQGELHWDSLNAFDELSNVIGYLDVDNFFYPKGPWIPCSTILQYMKCFLPKTLRIYRAAQDLPLEHFEPVYTLLRNLQQEVRIRAEGRSASYPVDHLELRRANFGASVLWRLLSACRSLTTFILEFESYKMAAQIVVDLLMLHKDTLKCLYLDVTDGCFNEPLEGLQAFMGLQHLKTHSTLLIHMGLSWPSDKEASDDLVDRLPPNITHLTLTKAYLAHDRIFFAVSKYVGLWKIATPHLQRIGIEDINPDSSFFDQFQDCAKVAEDSGLRLDISH</sequence>
<dbReference type="EMBL" id="ML986580">
    <property type="protein sequence ID" value="KAF2269971.1"/>
    <property type="molecule type" value="Genomic_DNA"/>
</dbReference>
<feature type="domain" description="F-box" evidence="1">
    <location>
        <begin position="1"/>
        <end position="44"/>
    </location>
</feature>
<evidence type="ECO:0000259" key="1">
    <source>
        <dbReference type="PROSITE" id="PS50181"/>
    </source>
</evidence>